<reference evidence="2" key="1">
    <citation type="submission" date="2021-01" db="EMBL/GenBank/DDBJ databases">
        <title>Modified the classification status of verrucomicrobia.</title>
        <authorList>
            <person name="Feng X."/>
        </authorList>
    </citation>
    <scope>NUCLEOTIDE SEQUENCE</scope>
    <source>
        <strain evidence="2">5K15</strain>
    </source>
</reference>
<dbReference type="Proteomes" id="UP000634206">
    <property type="component" value="Unassembled WGS sequence"/>
</dbReference>
<evidence type="ECO:0000256" key="1">
    <source>
        <dbReference type="SAM" id="SignalP"/>
    </source>
</evidence>
<organism evidence="2 3">
    <name type="scientific">Oceaniferula flava</name>
    <dbReference type="NCBI Taxonomy" id="2800421"/>
    <lineage>
        <taxon>Bacteria</taxon>
        <taxon>Pseudomonadati</taxon>
        <taxon>Verrucomicrobiota</taxon>
        <taxon>Verrucomicrobiia</taxon>
        <taxon>Verrucomicrobiales</taxon>
        <taxon>Verrucomicrobiaceae</taxon>
        <taxon>Oceaniferula</taxon>
    </lineage>
</organism>
<gene>
    <name evidence="2" type="ORF">JIN83_10585</name>
</gene>
<feature type="chain" id="PRO_5041957107" evidence="1">
    <location>
        <begin position="22"/>
        <end position="152"/>
    </location>
</feature>
<dbReference type="EMBL" id="JAENIG010000006">
    <property type="protein sequence ID" value="MBK1855407.1"/>
    <property type="molecule type" value="Genomic_DNA"/>
</dbReference>
<proteinExistence type="predicted"/>
<comment type="caution">
    <text evidence="2">The sequence shown here is derived from an EMBL/GenBank/DDBJ whole genome shotgun (WGS) entry which is preliminary data.</text>
</comment>
<protein>
    <submittedName>
        <fullName evidence="2">Uncharacterized protein</fullName>
    </submittedName>
</protein>
<keyword evidence="3" id="KW-1185">Reference proteome</keyword>
<evidence type="ECO:0000313" key="2">
    <source>
        <dbReference type="EMBL" id="MBK1855407.1"/>
    </source>
</evidence>
<name>A0AAE2SEA8_9BACT</name>
<feature type="signal peptide" evidence="1">
    <location>
        <begin position="1"/>
        <end position="21"/>
    </location>
</feature>
<dbReference type="RefSeq" id="WP_309490020.1">
    <property type="nucleotide sequence ID" value="NZ_JAENIG010000006.1"/>
</dbReference>
<dbReference type="AlphaFoldDB" id="A0AAE2SEA8"/>
<keyword evidence="1" id="KW-0732">Signal</keyword>
<accession>A0AAE2SEA8</accession>
<evidence type="ECO:0000313" key="3">
    <source>
        <dbReference type="Proteomes" id="UP000634206"/>
    </source>
</evidence>
<sequence>MNASFLSVITLFLAAALPVHADPPKPKEIQSATGIVAKTVPSDASEGATDTQIFQHDKLVATIHNAAAVSFQPKGDILLLRETGADDDSRHFLLNLGKKEYSKNPEKRASWVIGGRYVVKTTWSDDGRQITLQTAQFAGGKPVTIEVKNFCR</sequence>